<name>A0A3M8AFX0_9MICO</name>
<keyword evidence="2" id="KW-1185">Reference proteome</keyword>
<dbReference type="Proteomes" id="UP000275048">
    <property type="component" value="Unassembled WGS sequence"/>
</dbReference>
<evidence type="ECO:0000313" key="2">
    <source>
        <dbReference type="Proteomes" id="UP000275048"/>
    </source>
</evidence>
<accession>A0A3M8AFX0</accession>
<evidence type="ECO:0000313" key="1">
    <source>
        <dbReference type="EMBL" id="RNB50078.1"/>
    </source>
</evidence>
<dbReference type="AlphaFoldDB" id="A0A3M8AFX0"/>
<comment type="caution">
    <text evidence="1">The sequence shown here is derived from an EMBL/GenBank/DDBJ whole genome shotgun (WGS) entry which is preliminary data.</text>
</comment>
<dbReference type="EMBL" id="RHHB01000011">
    <property type="protein sequence ID" value="RNB50078.1"/>
    <property type="molecule type" value="Genomic_DNA"/>
</dbReference>
<gene>
    <name evidence="1" type="ORF">EDM22_08245</name>
</gene>
<protein>
    <submittedName>
        <fullName evidence="1">PqqD family protein</fullName>
    </submittedName>
</protein>
<organism evidence="1 2">
    <name type="scientific">Agromyces tardus</name>
    <dbReference type="NCBI Taxonomy" id="2583849"/>
    <lineage>
        <taxon>Bacteria</taxon>
        <taxon>Bacillati</taxon>
        <taxon>Actinomycetota</taxon>
        <taxon>Actinomycetes</taxon>
        <taxon>Micrococcales</taxon>
        <taxon>Microbacteriaceae</taxon>
        <taxon>Agromyces</taxon>
    </lineage>
</organism>
<dbReference type="OrthoDB" id="4869642at2"/>
<dbReference type="InterPro" id="IPR008792">
    <property type="entry name" value="PQQD"/>
</dbReference>
<dbReference type="Pfam" id="PF05402">
    <property type="entry name" value="PqqD"/>
    <property type="match status" value="1"/>
</dbReference>
<sequence>MGGYRPGEWVGVLEHEDVLYAAILPDGPIAILDGIAGLIWIEACEGPAGTLVERIATATGAEPQSIRAHVESFVDDLVRRRLLVAGEG</sequence>
<dbReference type="RefSeq" id="WP_122936586.1">
    <property type="nucleotide sequence ID" value="NZ_JBHSNT010000060.1"/>
</dbReference>
<proteinExistence type="predicted"/>
<reference evidence="1 2" key="1">
    <citation type="submission" date="2018-10" db="EMBL/GenBank/DDBJ databases">
        <title>Isolation, diversity and antibacterial activity of antinobacteria from the wheat rhizosphere soil.</title>
        <authorList>
            <person name="Sun T."/>
        </authorList>
    </citation>
    <scope>NUCLEOTIDE SEQUENCE [LARGE SCALE GENOMIC DNA]</scope>
    <source>
        <strain evidence="1 2">SJ-23</strain>
    </source>
</reference>